<keyword evidence="2" id="KW-1185">Reference proteome</keyword>
<comment type="caution">
    <text evidence="1">The sequence shown here is derived from an EMBL/GenBank/DDBJ whole genome shotgun (WGS) entry which is preliminary data.</text>
</comment>
<dbReference type="RefSeq" id="WP_155476852.1">
    <property type="nucleotide sequence ID" value="NZ_WNKU01000014.1"/>
</dbReference>
<name>A0A6I3SLG4_HELMO</name>
<proteinExistence type="predicted"/>
<dbReference type="EMBL" id="WNKU01000014">
    <property type="protein sequence ID" value="MTV49764.1"/>
    <property type="molecule type" value="Genomic_DNA"/>
</dbReference>
<evidence type="ECO:0000313" key="2">
    <source>
        <dbReference type="Proteomes" id="UP000430670"/>
    </source>
</evidence>
<dbReference type="OrthoDB" id="1681497at2"/>
<sequence>MIAENEINLQEIHEKLNNLCLDGEVCSNCEKNKCLIFFAKKVASYVLTKKVTTIRQGMAMIPNHDLKTYSEDDMIETLAMVLQQCKDCRDNHDDDCTINLIRTCMEYALFGDKLPYQGSVTLYLLEAQKANGRVGDSLKAKYLNRKKTK</sequence>
<organism evidence="1 2">
    <name type="scientific">Heliobacterium mobile</name>
    <name type="common">Heliobacillus mobilis</name>
    <dbReference type="NCBI Taxonomy" id="28064"/>
    <lineage>
        <taxon>Bacteria</taxon>
        <taxon>Bacillati</taxon>
        <taxon>Bacillota</taxon>
        <taxon>Clostridia</taxon>
        <taxon>Eubacteriales</taxon>
        <taxon>Heliobacteriaceae</taxon>
        <taxon>Heliobacterium</taxon>
    </lineage>
</organism>
<dbReference type="AlphaFoldDB" id="A0A6I3SLG4"/>
<dbReference type="Proteomes" id="UP000430670">
    <property type="component" value="Unassembled WGS sequence"/>
</dbReference>
<protein>
    <submittedName>
        <fullName evidence="1">Uncharacterized protein</fullName>
    </submittedName>
</protein>
<gene>
    <name evidence="1" type="ORF">GJ688_12350</name>
</gene>
<reference evidence="1 2" key="1">
    <citation type="submission" date="2019-11" db="EMBL/GenBank/DDBJ databases">
        <title>Whole-genome sequence of a the green, strictly anaerobic photosynthetic bacterium Heliobacillus mobilis DSM 6151.</title>
        <authorList>
            <person name="Kyndt J.A."/>
            <person name="Meyer T.E."/>
        </authorList>
    </citation>
    <scope>NUCLEOTIDE SEQUENCE [LARGE SCALE GENOMIC DNA]</scope>
    <source>
        <strain evidence="1 2">DSM 6151</strain>
    </source>
</reference>
<evidence type="ECO:0000313" key="1">
    <source>
        <dbReference type="EMBL" id="MTV49764.1"/>
    </source>
</evidence>
<accession>A0A6I3SLG4</accession>